<evidence type="ECO:0000256" key="1">
    <source>
        <dbReference type="SAM" id="MobiDB-lite"/>
    </source>
</evidence>
<reference evidence="2" key="1">
    <citation type="submission" date="2019-10" db="EMBL/GenBank/DDBJ databases">
        <authorList>
            <consortium name="DOE Joint Genome Institute"/>
            <person name="Kuo A."/>
            <person name="Miyauchi S."/>
            <person name="Kiss E."/>
            <person name="Drula E."/>
            <person name="Kohler A."/>
            <person name="Sanchez-Garcia M."/>
            <person name="Andreopoulos B."/>
            <person name="Barry K.W."/>
            <person name="Bonito G."/>
            <person name="Buee M."/>
            <person name="Carver A."/>
            <person name="Chen C."/>
            <person name="Cichocki N."/>
            <person name="Clum A."/>
            <person name="Culley D."/>
            <person name="Crous P.W."/>
            <person name="Fauchery L."/>
            <person name="Girlanda M."/>
            <person name="Hayes R."/>
            <person name="Keri Z."/>
            <person name="LaButti K."/>
            <person name="Lipzen A."/>
            <person name="Lombard V."/>
            <person name="Magnuson J."/>
            <person name="Maillard F."/>
            <person name="Morin E."/>
            <person name="Murat C."/>
            <person name="Nolan M."/>
            <person name="Ohm R."/>
            <person name="Pangilinan J."/>
            <person name="Pereira M."/>
            <person name="Perotto S."/>
            <person name="Peter M."/>
            <person name="Riley R."/>
            <person name="Sitrit Y."/>
            <person name="Stielow B."/>
            <person name="Szollosi G."/>
            <person name="Zifcakova L."/>
            <person name="Stursova M."/>
            <person name="Spatafora J.W."/>
            <person name="Tedersoo L."/>
            <person name="Vaario L.-M."/>
            <person name="Yamada A."/>
            <person name="Yan M."/>
            <person name="Wang P."/>
            <person name="Xu J."/>
            <person name="Bruns T."/>
            <person name="Baldrian P."/>
            <person name="Vilgalys R."/>
            <person name="Henrissat B."/>
            <person name="Grigoriev I.V."/>
            <person name="Hibbett D."/>
            <person name="Nagy L.G."/>
            <person name="Martin F.M."/>
        </authorList>
    </citation>
    <scope>NUCLEOTIDE SEQUENCE</scope>
    <source>
        <strain evidence="2">BED1</strain>
    </source>
</reference>
<keyword evidence="3" id="KW-1185">Reference proteome</keyword>
<evidence type="ECO:0000313" key="2">
    <source>
        <dbReference type="EMBL" id="KAF8419618.1"/>
    </source>
</evidence>
<comment type="caution">
    <text evidence="2">The sequence shown here is derived from an EMBL/GenBank/DDBJ whole genome shotgun (WGS) entry which is preliminary data.</text>
</comment>
<proteinExistence type="predicted"/>
<gene>
    <name evidence="2" type="ORF">L210DRAFT_3510701</name>
</gene>
<feature type="region of interest" description="Disordered" evidence="1">
    <location>
        <begin position="54"/>
        <end position="141"/>
    </location>
</feature>
<dbReference type="AlphaFoldDB" id="A0AAD4BCM2"/>
<sequence length="351" mass="38417">MTVTIKPVAPFYDEHSGVPPPLPCTLTDQLELFGKTHTSTTLLDDEVLPTGAGALPKKLDVSARHTPDPALSRSRIPSPAPYPQARKSPGLGSRRATSRLSDNSSSDFTSDTESTASTLSELSEVSKIPKPVGEPGRPGRGGYTLETALGWNNNVYSKFKKSVHGLIDEHLDVTKCASVQKSALLKLVKDKVTDQFPDLDNYTDCWPVNDLIMMRLKYTSSRARRQEVEMAAAGAIMGSGKRCVCDNHDCQKLEKGESPGRSHTPPKFTDTLRKATRSFCYLTIPGTHVDNCLKWALSDSHDNDISTEDVVAITQRRVPGKMTMSLEEDTEPMNVLPVEDGDFTIMDIGLN</sequence>
<protein>
    <submittedName>
        <fullName evidence="2">Uncharacterized protein</fullName>
    </submittedName>
</protein>
<dbReference type="Proteomes" id="UP001194468">
    <property type="component" value="Unassembled WGS sequence"/>
</dbReference>
<evidence type="ECO:0000313" key="3">
    <source>
        <dbReference type="Proteomes" id="UP001194468"/>
    </source>
</evidence>
<feature type="compositionally biased region" description="Basic and acidic residues" evidence="1">
    <location>
        <begin position="57"/>
        <end position="67"/>
    </location>
</feature>
<feature type="compositionally biased region" description="Low complexity" evidence="1">
    <location>
        <begin position="98"/>
        <end position="126"/>
    </location>
</feature>
<organism evidence="2 3">
    <name type="scientific">Boletus edulis BED1</name>
    <dbReference type="NCBI Taxonomy" id="1328754"/>
    <lineage>
        <taxon>Eukaryota</taxon>
        <taxon>Fungi</taxon>
        <taxon>Dikarya</taxon>
        <taxon>Basidiomycota</taxon>
        <taxon>Agaricomycotina</taxon>
        <taxon>Agaricomycetes</taxon>
        <taxon>Agaricomycetidae</taxon>
        <taxon>Boletales</taxon>
        <taxon>Boletineae</taxon>
        <taxon>Boletaceae</taxon>
        <taxon>Boletoideae</taxon>
        <taxon>Boletus</taxon>
    </lineage>
</organism>
<accession>A0AAD4BCM2</accession>
<name>A0AAD4BCM2_BOLED</name>
<dbReference type="EMBL" id="WHUW01000172">
    <property type="protein sequence ID" value="KAF8419618.1"/>
    <property type="molecule type" value="Genomic_DNA"/>
</dbReference>
<reference evidence="2" key="2">
    <citation type="journal article" date="2020" name="Nat. Commun.">
        <title>Large-scale genome sequencing of mycorrhizal fungi provides insights into the early evolution of symbiotic traits.</title>
        <authorList>
            <person name="Miyauchi S."/>
            <person name="Kiss E."/>
            <person name="Kuo A."/>
            <person name="Drula E."/>
            <person name="Kohler A."/>
            <person name="Sanchez-Garcia M."/>
            <person name="Morin E."/>
            <person name="Andreopoulos B."/>
            <person name="Barry K.W."/>
            <person name="Bonito G."/>
            <person name="Buee M."/>
            <person name="Carver A."/>
            <person name="Chen C."/>
            <person name="Cichocki N."/>
            <person name="Clum A."/>
            <person name="Culley D."/>
            <person name="Crous P.W."/>
            <person name="Fauchery L."/>
            <person name="Girlanda M."/>
            <person name="Hayes R.D."/>
            <person name="Keri Z."/>
            <person name="LaButti K."/>
            <person name="Lipzen A."/>
            <person name="Lombard V."/>
            <person name="Magnuson J."/>
            <person name="Maillard F."/>
            <person name="Murat C."/>
            <person name="Nolan M."/>
            <person name="Ohm R.A."/>
            <person name="Pangilinan J."/>
            <person name="Pereira M.F."/>
            <person name="Perotto S."/>
            <person name="Peter M."/>
            <person name="Pfister S."/>
            <person name="Riley R."/>
            <person name="Sitrit Y."/>
            <person name="Stielow J.B."/>
            <person name="Szollosi G."/>
            <person name="Zifcakova L."/>
            <person name="Stursova M."/>
            <person name="Spatafora J.W."/>
            <person name="Tedersoo L."/>
            <person name="Vaario L.M."/>
            <person name="Yamada A."/>
            <person name="Yan M."/>
            <person name="Wang P."/>
            <person name="Xu J."/>
            <person name="Bruns T."/>
            <person name="Baldrian P."/>
            <person name="Vilgalys R."/>
            <person name="Dunand C."/>
            <person name="Henrissat B."/>
            <person name="Grigoriev I.V."/>
            <person name="Hibbett D."/>
            <person name="Nagy L.G."/>
            <person name="Martin F.M."/>
        </authorList>
    </citation>
    <scope>NUCLEOTIDE SEQUENCE</scope>
    <source>
        <strain evidence="2">BED1</strain>
    </source>
</reference>